<evidence type="ECO:0008006" key="5">
    <source>
        <dbReference type="Google" id="ProtNLM"/>
    </source>
</evidence>
<feature type="compositionally biased region" description="Polar residues" evidence="1">
    <location>
        <begin position="15"/>
        <end position="24"/>
    </location>
</feature>
<name>V4WG98_CITCL</name>
<gene>
    <name evidence="3" type="ORF">CICLE_v10010571mg</name>
</gene>
<reference evidence="3 4" key="1">
    <citation type="submission" date="2013-10" db="EMBL/GenBank/DDBJ databases">
        <authorList>
            <consortium name="International Citrus Genome Consortium"/>
            <person name="Jenkins J."/>
            <person name="Schmutz J."/>
            <person name="Prochnik S."/>
            <person name="Rokhsar D."/>
            <person name="Gmitter F."/>
            <person name="Ollitrault P."/>
            <person name="Machado M."/>
            <person name="Talon M."/>
            <person name="Wincker P."/>
            <person name="Jaillon O."/>
            <person name="Morgante M."/>
        </authorList>
    </citation>
    <scope>NUCLEOTIDE SEQUENCE</scope>
    <source>
        <strain evidence="4">cv. Clemenules</strain>
    </source>
</reference>
<keyword evidence="2" id="KW-1133">Transmembrane helix</keyword>
<dbReference type="KEGG" id="cic:CICLE_v10010571mg"/>
<keyword evidence="4" id="KW-1185">Reference proteome</keyword>
<proteinExistence type="predicted"/>
<feature type="region of interest" description="Disordered" evidence="1">
    <location>
        <begin position="1"/>
        <end position="58"/>
    </location>
</feature>
<dbReference type="AlphaFoldDB" id="V4WG98"/>
<evidence type="ECO:0000256" key="1">
    <source>
        <dbReference type="SAM" id="MobiDB-lite"/>
    </source>
</evidence>
<evidence type="ECO:0000256" key="2">
    <source>
        <dbReference type="SAM" id="Phobius"/>
    </source>
</evidence>
<keyword evidence="2" id="KW-0812">Transmembrane</keyword>
<feature type="transmembrane region" description="Helical" evidence="2">
    <location>
        <begin position="82"/>
        <end position="107"/>
    </location>
</feature>
<dbReference type="EMBL" id="KI535697">
    <property type="protein sequence ID" value="ESR65634.1"/>
    <property type="molecule type" value="Genomic_DNA"/>
</dbReference>
<evidence type="ECO:0000313" key="3">
    <source>
        <dbReference type="EMBL" id="ESR65634.1"/>
    </source>
</evidence>
<sequence>MSSKSKLSFQKEIPHTSSGSTGSAYTPYVSFLPQLDPKTISNPTNHHPRQKDRETRVASSRLGRVASLIQLDYKLELLLSPFLLFLVFVLFVEVILVVVDVVSYISAAEAAPDLRFRGRRRGNRSTS</sequence>
<dbReference type="Gramene" id="ESR65634">
    <property type="protein sequence ID" value="ESR65634"/>
    <property type="gene ID" value="CICLE_v10010571mg"/>
</dbReference>
<protein>
    <recommendedName>
        <fullName evidence="5">Transmembrane protein</fullName>
    </recommendedName>
</protein>
<organism evidence="3 4">
    <name type="scientific">Citrus clementina</name>
    <name type="common">Clementine</name>
    <name type="synonym">Citrus deliciosa x Citrus sinensis</name>
    <dbReference type="NCBI Taxonomy" id="85681"/>
    <lineage>
        <taxon>Eukaryota</taxon>
        <taxon>Viridiplantae</taxon>
        <taxon>Streptophyta</taxon>
        <taxon>Embryophyta</taxon>
        <taxon>Tracheophyta</taxon>
        <taxon>Spermatophyta</taxon>
        <taxon>Magnoliopsida</taxon>
        <taxon>eudicotyledons</taxon>
        <taxon>Gunneridae</taxon>
        <taxon>Pentapetalae</taxon>
        <taxon>rosids</taxon>
        <taxon>malvids</taxon>
        <taxon>Sapindales</taxon>
        <taxon>Rutaceae</taxon>
        <taxon>Aurantioideae</taxon>
        <taxon>Citrus</taxon>
    </lineage>
</organism>
<dbReference type="Proteomes" id="UP000030687">
    <property type="component" value="Unassembled WGS sequence"/>
</dbReference>
<dbReference type="InParanoid" id="V4WG98"/>
<accession>V4WG98</accession>
<evidence type="ECO:0000313" key="4">
    <source>
        <dbReference type="Proteomes" id="UP000030687"/>
    </source>
</evidence>
<keyword evidence="2" id="KW-0472">Membrane</keyword>